<keyword evidence="4" id="KW-0732">Signal</keyword>
<dbReference type="InterPro" id="IPR011990">
    <property type="entry name" value="TPR-like_helical_dom_sf"/>
</dbReference>
<dbReference type="Gene3D" id="1.25.40.10">
    <property type="entry name" value="Tetratricopeptide repeat domain"/>
    <property type="match status" value="3"/>
</dbReference>
<evidence type="ECO:0008006" key="7">
    <source>
        <dbReference type="Google" id="ProtNLM"/>
    </source>
</evidence>
<evidence type="ECO:0000256" key="3">
    <source>
        <dbReference type="PROSITE-ProRule" id="PRU00708"/>
    </source>
</evidence>
<evidence type="ECO:0000256" key="2">
    <source>
        <dbReference type="ARBA" id="ARBA00022737"/>
    </source>
</evidence>
<protein>
    <recommendedName>
        <fullName evidence="7">Pentatricopeptide repeat-containing protein</fullName>
    </recommendedName>
</protein>
<gene>
    <name evidence="5" type="ORF">CITCOLO1_LOCUS6972</name>
</gene>
<feature type="repeat" description="PPR" evidence="3">
    <location>
        <begin position="134"/>
        <end position="168"/>
    </location>
</feature>
<dbReference type="Proteomes" id="UP001642487">
    <property type="component" value="Chromosome 2"/>
</dbReference>
<keyword evidence="2" id="KW-0677">Repeat</keyword>
<sequence length="588" mass="67015">MHCSISFSLLLSHYVVTSAIHKRIYQNISSKALHSFHQYKQEKPTTRFSRKSRKGTKVVKKEEVDPRLYTRDTVRNICNILRNCSWGSAQGRLEMLPIRWDSYLINQVLKTHPPLEKTWLFFNWASRLQIFKHDQYTYTTMLDIFGEAGRISSMNYVFQQMKEKGIKIDAVTYTSLMHWRSNSGDVEGAIKVWKEMKANGCYPTVVSYTAYIKILLDIGQIKEATDAYKELLQSGLSPSCCTYTILMEYLIGEGKCKEALDIFHKMQDAGVYPDKAACNILIQKCCKSGERLVMTQILEYMKEKHLVLRYPVFVEAHETLKSCSFSCNLLRQVNPHIEIESVSKGEVVDVSTSSNVVSPDVDYELVAILLKENKLTAIDYMLIGTVDKNIPLDSSIILSIIEVNCKHNRPNGALLAFDYGFKNGVNIERNLYLCLIGILIRSSIYPKLLEIVRKMYMQGHCLGLYYATVILHSLGKAGKPQYARKVFNMLPEELKCTATYTALVDAYFSAGSSGKGLKIYETMRKKGFTPSLGTYNVLLTGLVKNGRVVELDIYRREKKSFAISHHSHPNTVLEEERICDLLFGELVS</sequence>
<feature type="chain" id="PRO_5045430784" description="Pentatricopeptide repeat-containing protein" evidence="4">
    <location>
        <begin position="20"/>
        <end position="588"/>
    </location>
</feature>
<dbReference type="Pfam" id="PF13812">
    <property type="entry name" value="PPR_3"/>
    <property type="match status" value="1"/>
</dbReference>
<evidence type="ECO:0000313" key="5">
    <source>
        <dbReference type="EMBL" id="CAK9315189.1"/>
    </source>
</evidence>
<organism evidence="5 6">
    <name type="scientific">Citrullus colocynthis</name>
    <name type="common">colocynth</name>
    <dbReference type="NCBI Taxonomy" id="252529"/>
    <lineage>
        <taxon>Eukaryota</taxon>
        <taxon>Viridiplantae</taxon>
        <taxon>Streptophyta</taxon>
        <taxon>Embryophyta</taxon>
        <taxon>Tracheophyta</taxon>
        <taxon>Spermatophyta</taxon>
        <taxon>Magnoliopsida</taxon>
        <taxon>eudicotyledons</taxon>
        <taxon>Gunneridae</taxon>
        <taxon>Pentapetalae</taxon>
        <taxon>rosids</taxon>
        <taxon>fabids</taxon>
        <taxon>Cucurbitales</taxon>
        <taxon>Cucurbitaceae</taxon>
        <taxon>Benincaseae</taxon>
        <taxon>Citrullus</taxon>
    </lineage>
</organism>
<dbReference type="PANTHER" id="PTHR47447">
    <property type="entry name" value="OS03G0856100 PROTEIN"/>
    <property type="match status" value="1"/>
</dbReference>
<keyword evidence="6" id="KW-1185">Reference proteome</keyword>
<feature type="repeat" description="PPR" evidence="3">
    <location>
        <begin position="169"/>
        <end position="203"/>
    </location>
</feature>
<evidence type="ECO:0000256" key="4">
    <source>
        <dbReference type="SAM" id="SignalP"/>
    </source>
</evidence>
<name>A0ABP0Y458_9ROSI</name>
<reference evidence="5 6" key="1">
    <citation type="submission" date="2024-03" db="EMBL/GenBank/DDBJ databases">
        <authorList>
            <person name="Gkanogiannis A."/>
            <person name="Becerra Lopez-Lavalle L."/>
        </authorList>
    </citation>
    <scope>NUCLEOTIDE SEQUENCE [LARGE SCALE GENOMIC DNA]</scope>
</reference>
<proteinExistence type="inferred from homology"/>
<evidence type="ECO:0000256" key="1">
    <source>
        <dbReference type="ARBA" id="ARBA00007626"/>
    </source>
</evidence>
<dbReference type="InterPro" id="IPR002885">
    <property type="entry name" value="PPR_rpt"/>
</dbReference>
<accession>A0ABP0Y458</accession>
<comment type="similarity">
    <text evidence="1">Belongs to the PPR family. P subfamily.</text>
</comment>
<dbReference type="NCBIfam" id="TIGR00756">
    <property type="entry name" value="PPR"/>
    <property type="match status" value="4"/>
</dbReference>
<feature type="signal peptide" evidence="4">
    <location>
        <begin position="1"/>
        <end position="19"/>
    </location>
</feature>
<dbReference type="EMBL" id="OZ021736">
    <property type="protein sequence ID" value="CAK9315189.1"/>
    <property type="molecule type" value="Genomic_DNA"/>
</dbReference>
<feature type="repeat" description="PPR" evidence="3">
    <location>
        <begin position="239"/>
        <end position="273"/>
    </location>
</feature>
<feature type="repeat" description="PPR" evidence="3">
    <location>
        <begin position="496"/>
        <end position="530"/>
    </location>
</feature>
<dbReference type="Pfam" id="PF13041">
    <property type="entry name" value="PPR_2"/>
    <property type="match status" value="2"/>
</dbReference>
<evidence type="ECO:0000313" key="6">
    <source>
        <dbReference type="Proteomes" id="UP001642487"/>
    </source>
</evidence>
<dbReference type="PROSITE" id="PS51375">
    <property type="entry name" value="PPR"/>
    <property type="match status" value="5"/>
</dbReference>
<dbReference type="PANTHER" id="PTHR47447:SF27">
    <property type="entry name" value="PENTACOTRIPEPTIDE-REPEAT REGION OF PRORP DOMAIN-CONTAINING PROTEIN"/>
    <property type="match status" value="1"/>
</dbReference>
<feature type="repeat" description="PPR" evidence="3">
    <location>
        <begin position="204"/>
        <end position="238"/>
    </location>
</feature>